<proteinExistence type="predicted"/>
<organism evidence="1 2">
    <name type="scientific">Helicostylum pulchrum</name>
    <dbReference type="NCBI Taxonomy" id="562976"/>
    <lineage>
        <taxon>Eukaryota</taxon>
        <taxon>Fungi</taxon>
        <taxon>Fungi incertae sedis</taxon>
        <taxon>Mucoromycota</taxon>
        <taxon>Mucoromycotina</taxon>
        <taxon>Mucoromycetes</taxon>
        <taxon>Mucorales</taxon>
        <taxon>Mucorineae</taxon>
        <taxon>Mucoraceae</taxon>
        <taxon>Helicostylum</taxon>
    </lineage>
</organism>
<reference evidence="1 2" key="1">
    <citation type="submission" date="2024-04" db="EMBL/GenBank/DDBJ databases">
        <title>genome sequences of Mucor flavus KT1a and Helicostylum pulchrum KT1b strains isolation_sourced from the surface of a dry-aged beef.</title>
        <authorList>
            <person name="Toyotome T."/>
            <person name="Hosono M."/>
            <person name="Torimaru M."/>
            <person name="Fukuda K."/>
            <person name="Mikami N."/>
        </authorList>
    </citation>
    <scope>NUCLEOTIDE SEQUENCE [LARGE SCALE GENOMIC DNA]</scope>
    <source>
        <strain evidence="1 2">KT1b</strain>
    </source>
</reference>
<sequence length="299" mass="33607">MTLTNTNTCCLIKDTTIFGFVCAVHYYTNVAYEEANQELKSLASTTNSELLTLRDCMKNIQIECTNCDQAVKGMKEALFLAEKTQSFAKMDITEMKDVCRNVLNVLQVLIDTNDRFNNQGESSNKHLLETEKLFENSCRLYTLEYYVMGGAVGAVVGGAVGATVGGDIFNKYTLGALVGMTMIKLGTFHTSCLMDQAEIILKKICADNKKINYTDNDAVFIMAEFVGRLRDQFDLLAGKNDRTKKSESGTRVRKQVDQMITDICVFQDELYAMKEKALVNECYIQDIMELENVVDLLKF</sequence>
<evidence type="ECO:0000313" key="2">
    <source>
        <dbReference type="Proteomes" id="UP001476247"/>
    </source>
</evidence>
<comment type="caution">
    <text evidence="1">The sequence shown here is derived from an EMBL/GenBank/DDBJ whole genome shotgun (WGS) entry which is preliminary data.</text>
</comment>
<name>A0ABP9Y5U8_9FUNG</name>
<accession>A0ABP9Y5U8</accession>
<protein>
    <submittedName>
        <fullName evidence="1">Uncharacterized protein</fullName>
    </submittedName>
</protein>
<evidence type="ECO:0000313" key="1">
    <source>
        <dbReference type="EMBL" id="GAA5802349.1"/>
    </source>
</evidence>
<gene>
    <name evidence="1" type="ORF">HPULCUR_007813</name>
</gene>
<keyword evidence="2" id="KW-1185">Reference proteome</keyword>
<dbReference type="Proteomes" id="UP001476247">
    <property type="component" value="Unassembled WGS sequence"/>
</dbReference>
<dbReference type="EMBL" id="BAABUJ010000022">
    <property type="protein sequence ID" value="GAA5802349.1"/>
    <property type="molecule type" value="Genomic_DNA"/>
</dbReference>